<dbReference type="InterPro" id="IPR011231">
    <property type="entry name" value="Phage_VT1-Sakai_H0018"/>
</dbReference>
<dbReference type="Proteomes" id="UP000006462">
    <property type="component" value="Unassembled WGS sequence"/>
</dbReference>
<gene>
    <name evidence="1" type="ORF">HMPREF7215_2787</name>
</gene>
<dbReference type="PIRSF" id="PIRSF030771">
    <property type="entry name" value="UCP030771"/>
    <property type="match status" value="1"/>
</dbReference>
<evidence type="ECO:0000313" key="2">
    <source>
        <dbReference type="Proteomes" id="UP000006462"/>
    </source>
</evidence>
<accession>A0ABP2HRW2</accession>
<protein>
    <recommendedName>
        <fullName evidence="3">DUF2190 family protein</fullName>
    </recommendedName>
</protein>
<name>A0ABP2HRW2_9BACT</name>
<keyword evidence="2" id="KW-1185">Reference proteome</keyword>
<evidence type="ECO:0008006" key="3">
    <source>
        <dbReference type="Google" id="ProtNLM"/>
    </source>
</evidence>
<sequence>MPMTKPIQIGNAITYVNAGEAAIAARDVVALANMCGIAQTGIAPGEAGTLILAGVHEVPAATGAAFAVGQIVYWDASGKKAAAAGTVPLGVVVEPKASSAATAKVRIGVALPGA</sequence>
<dbReference type="RefSeq" id="WP_009165633.1">
    <property type="nucleotide sequence ID" value="NZ_ADFP01000106.1"/>
</dbReference>
<comment type="caution">
    <text evidence="1">The sequence shown here is derived from an EMBL/GenBank/DDBJ whole genome shotgun (WGS) entry which is preliminary data.</text>
</comment>
<reference evidence="1 2" key="1">
    <citation type="submission" date="2009-12" db="EMBL/GenBank/DDBJ databases">
        <authorList>
            <person name="Shrivastava S."/>
            <person name="Madupu R."/>
            <person name="Durkin A.S."/>
            <person name="Torralba M."/>
            <person name="Methe B."/>
            <person name="Sutton G.G."/>
            <person name="Strausberg R.L."/>
            <person name="Nelson K.E."/>
        </authorList>
    </citation>
    <scope>NUCLEOTIDE SEQUENCE [LARGE SCALE GENOMIC DNA]</scope>
    <source>
        <strain evidence="1 2">W5455</strain>
    </source>
</reference>
<dbReference type="EMBL" id="ADFP01000106">
    <property type="protein sequence ID" value="EFB89916.1"/>
    <property type="molecule type" value="Genomic_DNA"/>
</dbReference>
<proteinExistence type="predicted"/>
<organism evidence="1 2">
    <name type="scientific">Pyramidobacter piscolens W5455</name>
    <dbReference type="NCBI Taxonomy" id="352165"/>
    <lineage>
        <taxon>Bacteria</taxon>
        <taxon>Thermotogati</taxon>
        <taxon>Synergistota</taxon>
        <taxon>Synergistia</taxon>
        <taxon>Synergistales</taxon>
        <taxon>Dethiosulfovibrionaceae</taxon>
        <taxon>Pyramidobacter</taxon>
    </lineage>
</organism>
<dbReference type="Pfam" id="PF09956">
    <property type="entry name" value="Phage_cement_2"/>
    <property type="match status" value="1"/>
</dbReference>
<evidence type="ECO:0000313" key="1">
    <source>
        <dbReference type="EMBL" id="EFB89916.1"/>
    </source>
</evidence>